<reference evidence="2 3" key="1">
    <citation type="journal article" date="2024" name="Chem. Sci.">
        <title>Discovery of megapolipeptins by genome mining of a Burkholderiales bacteria collection.</title>
        <authorList>
            <person name="Paulo B.S."/>
            <person name="Recchia M.J.J."/>
            <person name="Lee S."/>
            <person name="Fergusson C.H."/>
            <person name="Romanowski S.B."/>
            <person name="Hernandez A."/>
            <person name="Krull N."/>
            <person name="Liu D.Y."/>
            <person name="Cavanagh H."/>
            <person name="Bos A."/>
            <person name="Gray C.A."/>
            <person name="Murphy B.T."/>
            <person name="Linington R.G."/>
            <person name="Eustaquio A.S."/>
        </authorList>
    </citation>
    <scope>NUCLEOTIDE SEQUENCE [LARGE SCALE GENOMIC DNA]</scope>
    <source>
        <strain evidence="2 3">RL21-008-BIB-B</strain>
    </source>
</reference>
<keyword evidence="3" id="KW-1185">Reference proteome</keyword>
<dbReference type="EMBL" id="JAQQFR010000007">
    <property type="protein sequence ID" value="MFL9879109.1"/>
    <property type="molecule type" value="Genomic_DNA"/>
</dbReference>
<name>A0ABW8Z7S6_9BURK</name>
<evidence type="ECO:0000259" key="1">
    <source>
        <dbReference type="Pfam" id="PF00535"/>
    </source>
</evidence>
<dbReference type="PANTHER" id="PTHR22916:SF3">
    <property type="entry name" value="UDP-GLCNAC:BETAGAL BETA-1,3-N-ACETYLGLUCOSAMINYLTRANSFERASE-LIKE PROTEIN 1"/>
    <property type="match status" value="1"/>
</dbReference>
<dbReference type="RefSeq" id="WP_408168111.1">
    <property type="nucleotide sequence ID" value="NZ_JAQQFR010000007.1"/>
</dbReference>
<dbReference type="CDD" id="cd00761">
    <property type="entry name" value="Glyco_tranf_GTA_type"/>
    <property type="match status" value="1"/>
</dbReference>
<dbReference type="Proteomes" id="UP001629214">
    <property type="component" value="Unassembled WGS sequence"/>
</dbReference>
<sequence length="295" mass="32763">MERDTGTDLPVVSVLLPVRNGGSGFIAAIRSILDQTFVNFELLVIDDGSFDDSVNVAMSMGDARIRVFADGVNRGLAARLNQGIQLARGAYIARMDADDVSFPDRLQLQFEYLSRHPDVDLLGTRAVVFRNVSDIVGLLPYRATHAEICATPWRGLPLPHPSWMGKTSWFRKHRYRTPEVLRAEDQELLLRAAPESRYACIEHVLLGYRQGVFPIRKVLLARRQLLRAQTGLFYQRKQWGNLLLATAAGLAKVAVDCLAALPGCSQLFFTRMGGAVPAGVVETLRQTLSSIDEQQ</sequence>
<dbReference type="SUPFAM" id="SSF53448">
    <property type="entry name" value="Nucleotide-diphospho-sugar transferases"/>
    <property type="match status" value="1"/>
</dbReference>
<proteinExistence type="predicted"/>
<dbReference type="PANTHER" id="PTHR22916">
    <property type="entry name" value="GLYCOSYLTRANSFERASE"/>
    <property type="match status" value="1"/>
</dbReference>
<feature type="domain" description="Glycosyltransferase 2-like" evidence="1">
    <location>
        <begin position="13"/>
        <end position="138"/>
    </location>
</feature>
<dbReference type="InterPro" id="IPR029044">
    <property type="entry name" value="Nucleotide-diphossugar_trans"/>
</dbReference>
<evidence type="ECO:0000313" key="3">
    <source>
        <dbReference type="Proteomes" id="UP001629214"/>
    </source>
</evidence>
<accession>A0ABW8Z7S6</accession>
<gene>
    <name evidence="2" type="ORF">PQR63_11985</name>
</gene>
<dbReference type="Pfam" id="PF00535">
    <property type="entry name" value="Glycos_transf_2"/>
    <property type="match status" value="1"/>
</dbReference>
<evidence type="ECO:0000313" key="2">
    <source>
        <dbReference type="EMBL" id="MFL9879109.1"/>
    </source>
</evidence>
<organism evidence="2 3">
    <name type="scientific">Herbaspirillum rhizosphaerae</name>
    <dbReference type="NCBI Taxonomy" id="346179"/>
    <lineage>
        <taxon>Bacteria</taxon>
        <taxon>Pseudomonadati</taxon>
        <taxon>Pseudomonadota</taxon>
        <taxon>Betaproteobacteria</taxon>
        <taxon>Burkholderiales</taxon>
        <taxon>Oxalobacteraceae</taxon>
        <taxon>Herbaspirillum</taxon>
    </lineage>
</organism>
<dbReference type="Gene3D" id="3.90.550.10">
    <property type="entry name" value="Spore Coat Polysaccharide Biosynthesis Protein SpsA, Chain A"/>
    <property type="match status" value="1"/>
</dbReference>
<protein>
    <submittedName>
        <fullName evidence="2">Glycosyltransferase family A protein</fullName>
    </submittedName>
</protein>
<comment type="caution">
    <text evidence="2">The sequence shown here is derived from an EMBL/GenBank/DDBJ whole genome shotgun (WGS) entry which is preliminary data.</text>
</comment>
<dbReference type="InterPro" id="IPR001173">
    <property type="entry name" value="Glyco_trans_2-like"/>
</dbReference>